<proteinExistence type="inferred from homology"/>
<organism evidence="8 9">
    <name type="scientific">Ruegeria spongiae</name>
    <dbReference type="NCBI Taxonomy" id="2942209"/>
    <lineage>
        <taxon>Bacteria</taxon>
        <taxon>Pseudomonadati</taxon>
        <taxon>Pseudomonadota</taxon>
        <taxon>Alphaproteobacteria</taxon>
        <taxon>Rhodobacterales</taxon>
        <taxon>Roseobacteraceae</taxon>
        <taxon>Ruegeria</taxon>
    </lineage>
</organism>
<feature type="transmembrane region" description="Helical" evidence="7">
    <location>
        <begin position="331"/>
        <end position="357"/>
    </location>
</feature>
<dbReference type="PANTHER" id="PTHR33567">
    <property type="entry name" value="CHROMATE ION TRANSPORTER (EUROFUNG)"/>
    <property type="match status" value="1"/>
</dbReference>
<dbReference type="PANTHER" id="PTHR33567:SF3">
    <property type="entry name" value="CHROMATE ION TRANSPORTER (EUROFUNG)"/>
    <property type="match status" value="1"/>
</dbReference>
<comment type="caution">
    <text evidence="8">The sequence shown here is derived from an EMBL/GenBank/DDBJ whole genome shotgun (WGS) entry which is preliminary data.</text>
</comment>
<evidence type="ECO:0000313" key="8">
    <source>
        <dbReference type="EMBL" id="MCL6284276.1"/>
    </source>
</evidence>
<feature type="transmembrane region" description="Helical" evidence="7">
    <location>
        <begin position="80"/>
        <end position="103"/>
    </location>
</feature>
<feature type="transmembrane region" description="Helical" evidence="7">
    <location>
        <begin position="12"/>
        <end position="30"/>
    </location>
</feature>
<evidence type="ECO:0000313" key="9">
    <source>
        <dbReference type="Proteomes" id="UP001203880"/>
    </source>
</evidence>
<keyword evidence="6 7" id="KW-0472">Membrane</keyword>
<dbReference type="NCBIfam" id="TIGR00937">
    <property type="entry name" value="2A51"/>
    <property type="match status" value="1"/>
</dbReference>
<comment type="similarity">
    <text evidence="2">Belongs to the chromate ion transporter (CHR) (TC 2.A.51) family.</text>
</comment>
<feature type="transmembrane region" description="Helical" evidence="7">
    <location>
        <begin position="150"/>
        <end position="173"/>
    </location>
</feature>
<feature type="transmembrane region" description="Helical" evidence="7">
    <location>
        <begin position="377"/>
        <end position="395"/>
    </location>
</feature>
<keyword evidence="4 7" id="KW-0812">Transmembrane</keyword>
<keyword evidence="9" id="KW-1185">Reference proteome</keyword>
<feature type="transmembrane region" description="Helical" evidence="7">
    <location>
        <begin position="291"/>
        <end position="319"/>
    </location>
</feature>
<dbReference type="InterPro" id="IPR014047">
    <property type="entry name" value="Chr_Tranpt_l_chain"/>
</dbReference>
<dbReference type="RefSeq" id="WP_249710283.1">
    <property type="nucleotide sequence ID" value="NZ_JAMFMB010000014.1"/>
</dbReference>
<feature type="transmembrane region" description="Helical" evidence="7">
    <location>
        <begin position="193"/>
        <end position="211"/>
    </location>
</feature>
<gene>
    <name evidence="8" type="primary">chrA</name>
    <name evidence="8" type="ORF">M3P21_12145</name>
</gene>
<evidence type="ECO:0000256" key="2">
    <source>
        <dbReference type="ARBA" id="ARBA00005262"/>
    </source>
</evidence>
<dbReference type="Pfam" id="PF02417">
    <property type="entry name" value="Chromate_transp"/>
    <property type="match status" value="2"/>
</dbReference>
<keyword evidence="3" id="KW-1003">Cell membrane</keyword>
<protein>
    <submittedName>
        <fullName evidence="8">Chromate efflux transporter</fullName>
    </submittedName>
</protein>
<reference evidence="8" key="1">
    <citation type="submission" date="2022-05" db="EMBL/GenBank/DDBJ databases">
        <authorList>
            <person name="Park J.-S."/>
        </authorList>
    </citation>
    <scope>NUCLEOTIDE SEQUENCE</scope>
    <source>
        <strain evidence="8">2012CJ41-6</strain>
    </source>
</reference>
<evidence type="ECO:0000256" key="1">
    <source>
        <dbReference type="ARBA" id="ARBA00004651"/>
    </source>
</evidence>
<evidence type="ECO:0000256" key="6">
    <source>
        <dbReference type="ARBA" id="ARBA00023136"/>
    </source>
</evidence>
<evidence type="ECO:0000256" key="7">
    <source>
        <dbReference type="SAM" id="Phobius"/>
    </source>
</evidence>
<dbReference type="Proteomes" id="UP001203880">
    <property type="component" value="Unassembled WGS sequence"/>
</dbReference>
<feature type="transmembrane region" description="Helical" evidence="7">
    <location>
        <begin position="223"/>
        <end position="242"/>
    </location>
</feature>
<name>A0ABT0Q320_9RHOB</name>
<dbReference type="InterPro" id="IPR003370">
    <property type="entry name" value="Chromate_transpt"/>
</dbReference>
<accession>A0ABT0Q320</accession>
<evidence type="ECO:0000256" key="4">
    <source>
        <dbReference type="ARBA" id="ARBA00022692"/>
    </source>
</evidence>
<keyword evidence="5 7" id="KW-1133">Transmembrane helix</keyword>
<feature type="transmembrane region" description="Helical" evidence="7">
    <location>
        <begin position="109"/>
        <end position="129"/>
    </location>
</feature>
<evidence type="ECO:0000256" key="3">
    <source>
        <dbReference type="ARBA" id="ARBA00022475"/>
    </source>
</evidence>
<evidence type="ECO:0000256" key="5">
    <source>
        <dbReference type="ARBA" id="ARBA00022989"/>
    </source>
</evidence>
<dbReference type="PIRSF" id="PIRSF004810">
    <property type="entry name" value="ChrA"/>
    <property type="match status" value="1"/>
</dbReference>
<dbReference type="EMBL" id="JAMFMB010000014">
    <property type="protein sequence ID" value="MCL6284276.1"/>
    <property type="molecule type" value="Genomic_DNA"/>
</dbReference>
<comment type="subcellular location">
    <subcellularLocation>
        <location evidence="1">Cell membrane</location>
        <topology evidence="1">Multi-pass membrane protein</topology>
    </subcellularLocation>
</comment>
<sequence length="416" mass="44190">MTPPSIAEMARVFGWIGLLSFGGPAAQIALMERELVEERPWLEERSFLRALSLCMLLPGPEAMQLATYCGWRLRGVPGGLLAGLLFVLPGAAIIACLVGLYAAYGDLPLVQSVFLGVKAAVVVIVLQALRNLARRALSGKTDYIIAGLGFVALFALNLPFPLIIATAACWGLLTARADPLPEPPHRPRARPLRTVLTWSAIWLLPLIALSLGGQTLLAEIGWFFAKLAVVTFGGAYAVLAYMTQAVVQEHNWITTAQMIDALGLAETTPGPLILVTQFVAMLTGQIQGGAGLALVAGLVALWATFAPCFLWIFLAAPYLDRIAAQPRLAAALRAISAAVVGVILNLSIWFALHVLFGTVTQQGSGVLRLPLPDPTSFNPRAAAMICTAMVVMWALKQGLGRTLAMLALAGAASHFV</sequence>